<dbReference type="Gene3D" id="1.10.10.60">
    <property type="entry name" value="Homeodomain-like"/>
    <property type="match status" value="2"/>
</dbReference>
<keyword evidence="3" id="KW-0804">Transcription</keyword>
<comment type="caution">
    <text evidence="5">The sequence shown here is derived from an EMBL/GenBank/DDBJ whole genome shotgun (WGS) entry which is preliminary data.</text>
</comment>
<name>A0ABV8CY66_9STRE</name>
<dbReference type="Pfam" id="PF12833">
    <property type="entry name" value="HTH_18"/>
    <property type="match status" value="1"/>
</dbReference>
<dbReference type="Proteomes" id="UP001595807">
    <property type="component" value="Unassembled WGS sequence"/>
</dbReference>
<dbReference type="SUPFAM" id="SSF46689">
    <property type="entry name" value="Homeodomain-like"/>
    <property type="match status" value="2"/>
</dbReference>
<dbReference type="PROSITE" id="PS01124">
    <property type="entry name" value="HTH_ARAC_FAMILY_2"/>
    <property type="match status" value="1"/>
</dbReference>
<evidence type="ECO:0000256" key="3">
    <source>
        <dbReference type="ARBA" id="ARBA00023163"/>
    </source>
</evidence>
<evidence type="ECO:0000256" key="2">
    <source>
        <dbReference type="ARBA" id="ARBA00023125"/>
    </source>
</evidence>
<dbReference type="RefSeq" id="WP_380428040.1">
    <property type="nucleotide sequence ID" value="NZ_JBHRZV010000053.1"/>
</dbReference>
<dbReference type="PANTHER" id="PTHR43280">
    <property type="entry name" value="ARAC-FAMILY TRANSCRIPTIONAL REGULATOR"/>
    <property type="match status" value="1"/>
</dbReference>
<keyword evidence="2" id="KW-0238">DNA-binding</keyword>
<gene>
    <name evidence="5" type="ORF">ACFORF_10645</name>
</gene>
<organism evidence="5 6">
    <name type="scientific">Streptococcus caprae</name>
    <dbReference type="NCBI Taxonomy" id="1640501"/>
    <lineage>
        <taxon>Bacteria</taxon>
        <taxon>Bacillati</taxon>
        <taxon>Bacillota</taxon>
        <taxon>Bacilli</taxon>
        <taxon>Lactobacillales</taxon>
        <taxon>Streptococcaceae</taxon>
        <taxon>Streptococcus</taxon>
    </lineage>
</organism>
<feature type="domain" description="HTH araC/xylS-type" evidence="4">
    <location>
        <begin position="177"/>
        <end position="275"/>
    </location>
</feature>
<dbReference type="InterPro" id="IPR003313">
    <property type="entry name" value="AraC-bd"/>
</dbReference>
<dbReference type="SUPFAM" id="SSF51215">
    <property type="entry name" value="Regulatory protein AraC"/>
    <property type="match status" value="1"/>
</dbReference>
<dbReference type="Pfam" id="PF02311">
    <property type="entry name" value="AraC_binding"/>
    <property type="match status" value="1"/>
</dbReference>
<dbReference type="PANTHER" id="PTHR43280:SF28">
    <property type="entry name" value="HTH-TYPE TRANSCRIPTIONAL ACTIVATOR RHAS"/>
    <property type="match status" value="1"/>
</dbReference>
<dbReference type="InterPro" id="IPR009057">
    <property type="entry name" value="Homeodomain-like_sf"/>
</dbReference>
<dbReference type="CDD" id="cd06986">
    <property type="entry name" value="cupin_MmsR-like_N"/>
    <property type="match status" value="1"/>
</dbReference>
<evidence type="ECO:0000259" key="4">
    <source>
        <dbReference type="PROSITE" id="PS01124"/>
    </source>
</evidence>
<reference evidence="6" key="1">
    <citation type="journal article" date="2019" name="Int. J. Syst. Evol. Microbiol.">
        <title>The Global Catalogue of Microorganisms (GCM) 10K type strain sequencing project: providing services to taxonomists for standard genome sequencing and annotation.</title>
        <authorList>
            <consortium name="The Broad Institute Genomics Platform"/>
            <consortium name="The Broad Institute Genome Sequencing Center for Infectious Disease"/>
            <person name="Wu L."/>
            <person name="Ma J."/>
        </authorList>
    </citation>
    <scope>NUCLEOTIDE SEQUENCE [LARGE SCALE GENOMIC DNA]</scope>
    <source>
        <strain evidence="6">CCUG 67170</strain>
    </source>
</reference>
<sequence>MAKVEFYLFNNQSYIDLFPIQFGREECEPLHSFGPATRKHYLFHYIISGKGTFYISGQDKAYNLSAGQGFLIWPDLICSYEADKNDPWAYMWVEFDGLKSEHFLKLAGLSKHQPIFNQTTSPTESPVYQEMNLLLKNHDKRSAFIISHLYLFLNAVIDLSMSQHPITHNDITELYIREAVNFIERHYQESITVDDMANHCNLNKHYFSRLFKKELNTSPQQFLIQYRLSKSCELLRNTTLSLHDIAIKVGYSNQFNYSTAFKRQYLQSPKIWRKENSHLIDSGDSTE</sequence>
<evidence type="ECO:0000256" key="1">
    <source>
        <dbReference type="ARBA" id="ARBA00023015"/>
    </source>
</evidence>
<keyword evidence="6" id="KW-1185">Reference proteome</keyword>
<dbReference type="Gene3D" id="2.60.120.280">
    <property type="entry name" value="Regulatory protein AraC"/>
    <property type="match status" value="1"/>
</dbReference>
<dbReference type="InterPro" id="IPR018060">
    <property type="entry name" value="HTH_AraC"/>
</dbReference>
<dbReference type="SMART" id="SM00342">
    <property type="entry name" value="HTH_ARAC"/>
    <property type="match status" value="1"/>
</dbReference>
<evidence type="ECO:0000313" key="5">
    <source>
        <dbReference type="EMBL" id="MFC3929006.1"/>
    </source>
</evidence>
<protein>
    <submittedName>
        <fullName evidence="5">AraC family transcriptional regulator</fullName>
    </submittedName>
</protein>
<accession>A0ABV8CY66</accession>
<dbReference type="InterPro" id="IPR037923">
    <property type="entry name" value="HTH-like"/>
</dbReference>
<keyword evidence="1" id="KW-0805">Transcription regulation</keyword>
<proteinExistence type="predicted"/>
<evidence type="ECO:0000313" key="6">
    <source>
        <dbReference type="Proteomes" id="UP001595807"/>
    </source>
</evidence>
<dbReference type="EMBL" id="JBHRZV010000053">
    <property type="protein sequence ID" value="MFC3929006.1"/>
    <property type="molecule type" value="Genomic_DNA"/>
</dbReference>